<keyword evidence="1" id="KW-0472">Membrane</keyword>
<dbReference type="AlphaFoldDB" id="A0AAW0FBW6"/>
<feature type="transmembrane region" description="Helical" evidence="1">
    <location>
        <begin position="41"/>
        <end position="62"/>
    </location>
</feature>
<keyword evidence="1" id="KW-1133">Transmembrane helix</keyword>
<evidence type="ECO:0000313" key="3">
    <source>
        <dbReference type="Proteomes" id="UP001385951"/>
    </source>
</evidence>
<feature type="transmembrane region" description="Helical" evidence="1">
    <location>
        <begin position="161"/>
        <end position="183"/>
    </location>
</feature>
<accession>A0AAW0FBW6</accession>
<feature type="transmembrane region" description="Helical" evidence="1">
    <location>
        <begin position="122"/>
        <end position="141"/>
    </location>
</feature>
<name>A0AAW0FBW6_9APHY</name>
<gene>
    <name evidence="2" type="ORF">QCA50_018951</name>
</gene>
<evidence type="ECO:0000256" key="1">
    <source>
        <dbReference type="SAM" id="Phobius"/>
    </source>
</evidence>
<protein>
    <submittedName>
        <fullName evidence="2">Uncharacterized protein</fullName>
    </submittedName>
</protein>
<organism evidence="2 3">
    <name type="scientific">Cerrena zonata</name>
    <dbReference type="NCBI Taxonomy" id="2478898"/>
    <lineage>
        <taxon>Eukaryota</taxon>
        <taxon>Fungi</taxon>
        <taxon>Dikarya</taxon>
        <taxon>Basidiomycota</taxon>
        <taxon>Agaricomycotina</taxon>
        <taxon>Agaricomycetes</taxon>
        <taxon>Polyporales</taxon>
        <taxon>Cerrenaceae</taxon>
        <taxon>Cerrena</taxon>
    </lineage>
</organism>
<comment type="caution">
    <text evidence="2">The sequence shown here is derived from an EMBL/GenBank/DDBJ whole genome shotgun (WGS) entry which is preliminary data.</text>
</comment>
<sequence length="201" mass="22360">MLYTIVHPPFNYRNLHSPLWCCSLYSSTQESSTKKNTSQDLVIVAISIMYPSATGHLILSFYSNFVAIFNQDGAESDGLNTDLNNFWDPKSYSQVALEMVNYIIGDSVVVWRTWVIGGKNPYIVIFPAICTLGGLVSGIGLARSHATIPRGVAIYNTDMVIWYETFGAFTCAINIYAVAVISYKTWCGSTRTNFCYSSVHD</sequence>
<keyword evidence="3" id="KW-1185">Reference proteome</keyword>
<dbReference type="EMBL" id="JASBNA010000078">
    <property type="protein sequence ID" value="KAK7678011.1"/>
    <property type="molecule type" value="Genomic_DNA"/>
</dbReference>
<proteinExistence type="predicted"/>
<keyword evidence="1" id="KW-0812">Transmembrane</keyword>
<evidence type="ECO:0000313" key="2">
    <source>
        <dbReference type="EMBL" id="KAK7678011.1"/>
    </source>
</evidence>
<dbReference type="Proteomes" id="UP001385951">
    <property type="component" value="Unassembled WGS sequence"/>
</dbReference>
<reference evidence="2 3" key="1">
    <citation type="submission" date="2022-09" db="EMBL/GenBank/DDBJ databases">
        <authorList>
            <person name="Palmer J.M."/>
        </authorList>
    </citation>
    <scope>NUCLEOTIDE SEQUENCE [LARGE SCALE GENOMIC DNA]</scope>
    <source>
        <strain evidence="2 3">DSM 7382</strain>
    </source>
</reference>